<protein>
    <submittedName>
        <fullName evidence="1">Ankyrin unc44</fullName>
    </submittedName>
</protein>
<gene>
    <name evidence="1" type="ORF">CTRU02_209129</name>
</gene>
<keyword evidence="2" id="KW-1185">Reference proteome</keyword>
<reference evidence="1 2" key="1">
    <citation type="journal article" date="2020" name="Phytopathology">
        <title>Genome Sequence Resources of Colletotrichum truncatum, C. plurivorum, C. musicola, and C. sojae: Four Species Pathogenic to Soybean (Glycine max).</title>
        <authorList>
            <person name="Rogerio F."/>
            <person name="Boufleur T.R."/>
            <person name="Ciampi-Guillardi M."/>
            <person name="Sukno S.A."/>
            <person name="Thon M.R."/>
            <person name="Massola Junior N.S."/>
            <person name="Baroncelli R."/>
        </authorList>
    </citation>
    <scope>NUCLEOTIDE SEQUENCE [LARGE SCALE GENOMIC DNA]</scope>
    <source>
        <strain evidence="1 2">CMES1059</strain>
    </source>
</reference>
<comment type="caution">
    <text evidence="1">The sequence shown here is derived from an EMBL/GenBank/DDBJ whole genome shotgun (WGS) entry which is preliminary data.</text>
</comment>
<dbReference type="EMBL" id="VUJX02000005">
    <property type="protein sequence ID" value="KAL0936913.1"/>
    <property type="molecule type" value="Genomic_DNA"/>
</dbReference>
<evidence type="ECO:0000313" key="1">
    <source>
        <dbReference type="EMBL" id="KAL0936913.1"/>
    </source>
</evidence>
<dbReference type="Proteomes" id="UP000805649">
    <property type="component" value="Unassembled WGS sequence"/>
</dbReference>
<proteinExistence type="predicted"/>
<sequence>MMIIPNLEVVYPPNLNLAPPKWRPLVNVICVHDIGGSSKTTWHHDESGKTWISDPEFLGTFANSARIWTYGFNSEPSVNMTPSSIALHANELLALMMTGYIINRGGQPTIFIGHGLGGTIVKKAVILSMSCPEFFLIRDSLAGVVFFDTVHHSTDSEGVLTAVKTIAALNLQKGSLKLSMDDTRQYADAVREVNSTFMERLPPDLDILNFVATRRVELKIEGAEPQKTLVVPKRRAELDSPQSKTFTIDCNHFELTRFPSPADNNYLKVSEHVMELMTKASADPSKKVFLPPPPPNLRNAPPSSRSSSPEPDSPIRPRPQFGRPLLPPPQMRGLDENSFDVWLRKKSVEYAKERRDRLVAKLGDWNEAHLGYDINPVPGTCTWIQSHPYFLQWSKSNTTDDFYVFGTAGCGKTHLAKSVANHLSGKGTRDLNLDKIVLPFFCNVSATGDKKPPIMEYMIKSILRKFPAWFDTLESRYQHPDTQGKLSMASLFNILREIMTKMQLTQGPSKVTTVFLIVDGLNECDSVYAKEFLQLVASLVEHPAARTAPAAPTGIVSQIHLTQAFPRETVRFKFLFTYTPNEIMELASVSATRVKMKDEQIRKDISTYVDKTVEDFCNVKSTKDPKEEMGFWIKENAESFFLFATCAMEDTISTAKQYEYGYSMSRRLFPSPQKLGQYYDHDLLPLFQSVANDEYALSALHIILSTLTFVGNHAIRDALACLHDTPRLRFIDIQTIMMHRCPRLIRVSDDFEVYPIHPSLQFHFSTYVGYEEQHANMASLCLRYLSQAVFDAKHTILNYPKDHPFYNYAACNWREHFRLSKEKGMKLIPRLRHFINSYCYLTWCRYLEGPLGSSSIITPPTIALIPANAANIAHLVHDVIFEDDPKTYPWQDGIWGMFWRLKRKTWRKFPEFAKFVDSFRDRQEHMVLDVHGLSPLIHAAKAPGGLPDMVHYFLQRPTNINWRDPIVGATAMMFFCKFIQVPDEGLIIDMVGAFIDAGADINMSTYKGETCLWLACSNGNLPLVRELLYAGADPNIADKNGSTPLHQAFSKPTPDSHMIIMSLIRNGADLNIKFPPPDKLIPLTAAIINMLFDTFLLLLNHVEDINQLDDGGFGAIHFLVQPMYTDWLPHLLKRPDLDLNLLTDSVSKTGKPIRQTALSFAIAEKSFTSVKLLLEAGASPYRHPKATDKTPLQIAVDFDETGKDETSDTEKNQFGNLDVAELLLSYKSPLNTLNPKDKHYSRSPLMRAVTRKNYQMVELFLKNGADPTLEEAYGFPGPLDSAVGKGNIDIAKLLLQNPIPPSINYIPKGFNHILVEALNQNADMVRLLLDHGADTKRFLSPGDSKTPLQAAAQEGNLPMCKVLIEHEPELLNYQDNMGLVCETPLNIAAREGRLDVVRYLLEVGAKTDIRSYHYEETPLWSACSEGKLEIAKLIHAKSPETINIPSYEGETPLMVACSSGALKLVAYLLENGADMTPRCMNYNSCVGKALRRSSGGRGHKIIQMLIQHGLGVDDVVSSVGYTVLGEACRSGDLPAVRLLLDMGADPAKGQKWPGGSSNTSENRWRSALQVAALTQHPKALDALLEHPRLAEFIGNVDFYGENVLHANIPLAMATQITTKVHRACERLKEETGVDHFQGMLSVKNYKLLTPLDTALGGNHRRLDRQAVDSVDEIICRYVSELRSASERTVDAHYHLVRDLARLLLCRHGYDDQAVRLMQTYVAQKWVKTGEGCFEDTVLCNYYCDECESDEEDTVFFCRYCVWNTGQCCIKDYKGIHQLVEVAVVKDRSILDLNSTEFTDVLGLLERDFITDKQSRAEESSQPVPDMAGYDYEDTTLSLAFLHALGYLEFRRRAWSSYLPLAPKVYKRLEPWEPWMREERREFQQWVWRMEMQPWRLKNELEYFLESGRRAAYRDKEVTKTEQVMSDMGWMFKEYIVVKIDNPSSKSGDGRRERNDEEVPNDDYEIFD</sequence>
<organism evidence="1 2">
    <name type="scientific">Colletotrichum truncatum</name>
    <name type="common">Anthracnose fungus</name>
    <name type="synonym">Colletotrichum capsici</name>
    <dbReference type="NCBI Taxonomy" id="5467"/>
    <lineage>
        <taxon>Eukaryota</taxon>
        <taxon>Fungi</taxon>
        <taxon>Dikarya</taxon>
        <taxon>Ascomycota</taxon>
        <taxon>Pezizomycotina</taxon>
        <taxon>Sordariomycetes</taxon>
        <taxon>Hypocreomycetidae</taxon>
        <taxon>Glomerellales</taxon>
        <taxon>Glomerellaceae</taxon>
        <taxon>Colletotrichum</taxon>
        <taxon>Colletotrichum truncatum species complex</taxon>
    </lineage>
</organism>
<accession>A0ACC3YY74</accession>
<name>A0ACC3YY74_COLTU</name>
<evidence type="ECO:0000313" key="2">
    <source>
        <dbReference type="Proteomes" id="UP000805649"/>
    </source>
</evidence>